<dbReference type="InterPro" id="IPR002509">
    <property type="entry name" value="NODB_dom"/>
</dbReference>
<dbReference type="InterPro" id="IPR050248">
    <property type="entry name" value="Polysacc_deacetylase_ArnD"/>
</dbReference>
<evidence type="ECO:0000313" key="2">
    <source>
        <dbReference type="EMBL" id="EKC76914.1"/>
    </source>
</evidence>
<dbReference type="EC" id="3.-.-.-" evidence="2"/>
<feature type="domain" description="NodB homology" evidence="1">
    <location>
        <begin position="51"/>
        <end position="108"/>
    </location>
</feature>
<comment type="caution">
    <text evidence="2">The sequence shown here is derived from an EMBL/GenBank/DDBJ whole genome shotgun (WGS) entry which is preliminary data.</text>
</comment>
<dbReference type="CDD" id="cd10917">
    <property type="entry name" value="CE4_NodB_like_6s_7s"/>
    <property type="match status" value="1"/>
</dbReference>
<dbReference type="AlphaFoldDB" id="K1UA57"/>
<dbReference type="GO" id="GO:0005975">
    <property type="term" value="P:carbohydrate metabolic process"/>
    <property type="evidence" value="ECO:0007669"/>
    <property type="project" value="InterPro"/>
</dbReference>
<keyword evidence="2" id="KW-0378">Hydrolase</keyword>
<feature type="non-terminal residue" evidence="2">
    <location>
        <position position="108"/>
    </location>
</feature>
<dbReference type="InterPro" id="IPR011330">
    <property type="entry name" value="Glyco_hydro/deAcase_b/a-brl"/>
</dbReference>
<dbReference type="Gene3D" id="3.20.20.370">
    <property type="entry name" value="Glycoside hydrolase/deacetylase"/>
    <property type="match status" value="1"/>
</dbReference>
<dbReference type="PANTHER" id="PTHR10587">
    <property type="entry name" value="GLYCOSYL TRANSFERASE-RELATED"/>
    <property type="match status" value="1"/>
</dbReference>
<reference evidence="2" key="1">
    <citation type="journal article" date="2013" name="Environ. Microbiol.">
        <title>Microbiota from the distal guts of lean and obese adolescents exhibit partial functional redundancy besides clear differences in community structure.</title>
        <authorList>
            <person name="Ferrer M."/>
            <person name="Ruiz A."/>
            <person name="Lanza F."/>
            <person name="Haange S.B."/>
            <person name="Oberbach A."/>
            <person name="Till H."/>
            <person name="Bargiela R."/>
            <person name="Campoy C."/>
            <person name="Segura M.T."/>
            <person name="Richter M."/>
            <person name="von Bergen M."/>
            <person name="Seifert J."/>
            <person name="Suarez A."/>
        </authorList>
    </citation>
    <scope>NUCLEOTIDE SEQUENCE</scope>
</reference>
<name>K1UA57_9ZZZZ</name>
<dbReference type="SUPFAM" id="SSF88713">
    <property type="entry name" value="Glycoside hydrolase/deacetylase"/>
    <property type="match status" value="1"/>
</dbReference>
<dbReference type="EMBL" id="AJWY01002930">
    <property type="protein sequence ID" value="EKC76914.1"/>
    <property type="molecule type" value="Genomic_DNA"/>
</dbReference>
<protein>
    <submittedName>
        <fullName evidence="2">Protein containing Polysaccharide deacetylase domain protein</fullName>
        <ecNumber evidence="2">3.-.-.-</ecNumber>
    </submittedName>
</protein>
<sequence>MKKVLAGILIFDMLLGILCLAVGTERYAEQKSYGTYIETDTGVCGTSGEPKKIALTFDDGPHPKYTEQLLDGLKERGVVATFFVTGENAENYPDIIRREQDEGHLIGN</sequence>
<gene>
    <name evidence="2" type="ORF">LEA_04446</name>
</gene>
<dbReference type="PROSITE" id="PS51677">
    <property type="entry name" value="NODB"/>
    <property type="match status" value="1"/>
</dbReference>
<organism evidence="2">
    <name type="scientific">human gut metagenome</name>
    <dbReference type="NCBI Taxonomy" id="408170"/>
    <lineage>
        <taxon>unclassified sequences</taxon>
        <taxon>metagenomes</taxon>
        <taxon>organismal metagenomes</taxon>
    </lineage>
</organism>
<evidence type="ECO:0000259" key="1">
    <source>
        <dbReference type="PROSITE" id="PS51677"/>
    </source>
</evidence>
<dbReference type="Pfam" id="PF01522">
    <property type="entry name" value="Polysacc_deac_1"/>
    <property type="match status" value="1"/>
</dbReference>
<proteinExistence type="predicted"/>
<accession>K1UA57</accession>
<dbReference type="GO" id="GO:0016810">
    <property type="term" value="F:hydrolase activity, acting on carbon-nitrogen (but not peptide) bonds"/>
    <property type="evidence" value="ECO:0007669"/>
    <property type="project" value="InterPro"/>
</dbReference>